<dbReference type="AlphaFoldDB" id="A0A510HMK4"/>
<accession>A0A510HMK4</accession>
<evidence type="ECO:0000313" key="1">
    <source>
        <dbReference type="EMBL" id="BBL81068.1"/>
    </source>
</evidence>
<dbReference type="OrthoDB" id="9862175at2"/>
<gene>
    <name evidence="1" type="ORF">RxyAA322_29220</name>
</gene>
<dbReference type="EMBL" id="AP019791">
    <property type="protein sequence ID" value="BBL81068.1"/>
    <property type="molecule type" value="Genomic_DNA"/>
</dbReference>
<proteinExistence type="predicted"/>
<organism evidence="1 2">
    <name type="scientific">Rubrobacter xylanophilus</name>
    <dbReference type="NCBI Taxonomy" id="49319"/>
    <lineage>
        <taxon>Bacteria</taxon>
        <taxon>Bacillati</taxon>
        <taxon>Actinomycetota</taxon>
        <taxon>Rubrobacteria</taxon>
        <taxon>Rubrobacterales</taxon>
        <taxon>Rubrobacteraceae</taxon>
        <taxon>Rubrobacter</taxon>
    </lineage>
</organism>
<reference evidence="1" key="1">
    <citation type="journal article" date="2019" name="Microbiol. Resour. Announc.">
        <title>Complete Genome Sequence of Rubrobacter xylanophilus Strain AA3-22, Isolated from Arima Onsen in Japan.</title>
        <authorList>
            <person name="Tomariguchi N."/>
            <person name="Miyazaki K."/>
        </authorList>
    </citation>
    <scope>NUCLEOTIDE SEQUENCE [LARGE SCALE GENOMIC DNA]</scope>
    <source>
        <strain evidence="1">AA3-22</strain>
    </source>
</reference>
<keyword evidence="2" id="KW-1185">Reference proteome</keyword>
<evidence type="ECO:0000313" key="2">
    <source>
        <dbReference type="Proteomes" id="UP000318065"/>
    </source>
</evidence>
<name>A0A510HMK4_9ACTN</name>
<protein>
    <submittedName>
        <fullName evidence="1">Uncharacterized protein</fullName>
    </submittedName>
</protein>
<sequence>MKEPGPQLGERLAVVELASAFLVVRESDPEDWLVRFEKSPGFPARAWAENMADLYNRRLRMGAGSPTPPGTRPPDYHP</sequence>
<dbReference type="RefSeq" id="WP_143528998.1">
    <property type="nucleotide sequence ID" value="NZ_AP019791.1"/>
</dbReference>
<dbReference type="Proteomes" id="UP000318065">
    <property type="component" value="Chromosome"/>
</dbReference>